<accession>A0A292DF65</accession>
<evidence type="ECO:0000256" key="2">
    <source>
        <dbReference type="SAM" id="Phobius"/>
    </source>
</evidence>
<reference evidence="4 5" key="1">
    <citation type="journal article" date="2019" name="Sci. Transl. Med.">
        <title>Quorum sensing between bacterial species on the skin protects against epidermal injury in atopic dermatitis.</title>
        <authorList>
            <person name="Williams M.R."/>
        </authorList>
    </citation>
    <scope>NUCLEOTIDE SEQUENCE [LARGE SCALE GENOMIC DNA]</scope>
    <source>
        <strain evidence="4 5">E7</strain>
    </source>
</reference>
<dbReference type="EMBL" id="SCHB01000006">
    <property type="protein sequence ID" value="TBW71709.1"/>
    <property type="molecule type" value="Genomic_DNA"/>
</dbReference>
<feature type="compositionally biased region" description="Basic and acidic residues" evidence="1">
    <location>
        <begin position="123"/>
        <end position="134"/>
    </location>
</feature>
<sequence length="134" mass="15223">MAKKAGFFRVILGLGTAAAAVILSRKENRDKLKVEYNKYKEDPESYKENAKEIANDLGSRATNKIQDVKNNPQAYMNKIKNDPKGFIQEQKSKLTSKKDNQKELEEVKFDDEGGSASNNLRVVTEEDLKNNRNK</sequence>
<gene>
    <name evidence="4" type="ORF">EQ812_09525</name>
    <name evidence="3" type="ORF">FO454_07065</name>
</gene>
<dbReference type="Proteomes" id="UP000325462">
    <property type="component" value="Chromosome"/>
</dbReference>
<reference evidence="3 6" key="2">
    <citation type="submission" date="2019-07" db="EMBL/GenBank/DDBJ databases">
        <title>Comparative genome analysis of staphylococcus lugdunensis shows clonal complex-dependent diversity of the putative virulence factor, ess/type vii locus.</title>
        <authorList>
            <person name="Lebeurre J."/>
            <person name="Dahyot S."/>
            <person name="Diene S."/>
            <person name="Paulay A."/>
            <person name="Aubourg M."/>
            <person name="Argemi X."/>
            <person name="Giard J.-C."/>
            <person name="Tournier I."/>
            <person name="Francois P."/>
            <person name="Pestel-Caron M."/>
        </authorList>
    </citation>
    <scope>NUCLEOTIDE SEQUENCE [LARGE SCALE GENOMIC DNA]</scope>
    <source>
        <strain evidence="3 6">SL13</strain>
    </source>
</reference>
<proteinExistence type="predicted"/>
<evidence type="ECO:0000256" key="1">
    <source>
        <dbReference type="SAM" id="MobiDB-lite"/>
    </source>
</evidence>
<protein>
    <submittedName>
        <fullName evidence="4">YtxH domain-containing protein</fullName>
    </submittedName>
</protein>
<feature type="region of interest" description="Disordered" evidence="1">
    <location>
        <begin position="91"/>
        <end position="134"/>
    </location>
</feature>
<evidence type="ECO:0000313" key="5">
    <source>
        <dbReference type="Proteomes" id="UP000293637"/>
    </source>
</evidence>
<dbReference type="Proteomes" id="UP000293637">
    <property type="component" value="Unassembled WGS sequence"/>
</dbReference>
<dbReference type="RefSeq" id="WP_002478014.1">
    <property type="nucleotide sequence ID" value="NZ_AP021848.1"/>
</dbReference>
<evidence type="ECO:0000313" key="3">
    <source>
        <dbReference type="EMBL" id="QEX38648.1"/>
    </source>
</evidence>
<feature type="compositionally biased region" description="Basic and acidic residues" evidence="1">
    <location>
        <begin position="91"/>
        <end position="111"/>
    </location>
</feature>
<keyword evidence="2" id="KW-0812">Transmembrane</keyword>
<dbReference type="GeneID" id="58089473"/>
<keyword evidence="2" id="KW-1133">Transmembrane helix</keyword>
<name>A0A292DF65_STALU</name>
<keyword evidence="2" id="KW-0472">Membrane</keyword>
<evidence type="ECO:0000313" key="4">
    <source>
        <dbReference type="EMBL" id="TBW71709.1"/>
    </source>
</evidence>
<evidence type="ECO:0000313" key="6">
    <source>
        <dbReference type="Proteomes" id="UP000325462"/>
    </source>
</evidence>
<dbReference type="AlphaFoldDB" id="A0A292DF65"/>
<dbReference type="EMBL" id="CP041722">
    <property type="protein sequence ID" value="QEX38648.1"/>
    <property type="molecule type" value="Genomic_DNA"/>
</dbReference>
<feature type="transmembrane region" description="Helical" evidence="2">
    <location>
        <begin position="6"/>
        <end position="23"/>
    </location>
</feature>
<keyword evidence="6" id="KW-1185">Reference proteome</keyword>
<organism evidence="4 5">
    <name type="scientific">Staphylococcus lugdunensis</name>
    <dbReference type="NCBI Taxonomy" id="28035"/>
    <lineage>
        <taxon>Bacteria</taxon>
        <taxon>Bacillati</taxon>
        <taxon>Bacillota</taxon>
        <taxon>Bacilli</taxon>
        <taxon>Bacillales</taxon>
        <taxon>Staphylococcaceae</taxon>
        <taxon>Staphylococcus</taxon>
    </lineage>
</organism>
<dbReference type="OMA" id="KQDPKGY"/>